<evidence type="ECO:0000313" key="2">
    <source>
        <dbReference type="EMBL" id="TEB27658.1"/>
    </source>
</evidence>
<accession>A0A4Y7T139</accession>
<comment type="caution">
    <text evidence="2">The sequence shown here is derived from an EMBL/GenBank/DDBJ whole genome shotgun (WGS) entry which is preliminary data.</text>
</comment>
<feature type="region of interest" description="Disordered" evidence="1">
    <location>
        <begin position="1"/>
        <end position="53"/>
    </location>
</feature>
<dbReference type="AlphaFoldDB" id="A0A4Y7T139"/>
<name>A0A4Y7T139_COPMI</name>
<feature type="compositionally biased region" description="Polar residues" evidence="1">
    <location>
        <begin position="1"/>
        <end position="16"/>
    </location>
</feature>
<proteinExistence type="predicted"/>
<evidence type="ECO:0000256" key="1">
    <source>
        <dbReference type="SAM" id="MobiDB-lite"/>
    </source>
</evidence>
<evidence type="ECO:0000313" key="3">
    <source>
        <dbReference type="Proteomes" id="UP000298030"/>
    </source>
</evidence>
<gene>
    <name evidence="2" type="ORF">FA13DRAFT_1794596</name>
</gene>
<dbReference type="Proteomes" id="UP000298030">
    <property type="component" value="Unassembled WGS sequence"/>
</dbReference>
<sequence length="161" mass="17586">MNTPSRDTPTQAMQHQNRNESNRSAASTSAPLSSAAIAPPITPPDLEPTPYGTRRLLEDVNDTLYWATDVVSDSIHHLKKSVQQLHEATVPRVNPDLSPPSPATNKHYAHIRHYASPAIQEAINTSNASIYHLEEALNRLFAVPHGLPPGSDSEDSDVLDD</sequence>
<organism evidence="2 3">
    <name type="scientific">Coprinellus micaceus</name>
    <name type="common">Glistening ink-cap mushroom</name>
    <name type="synonym">Coprinus micaceus</name>
    <dbReference type="NCBI Taxonomy" id="71717"/>
    <lineage>
        <taxon>Eukaryota</taxon>
        <taxon>Fungi</taxon>
        <taxon>Dikarya</taxon>
        <taxon>Basidiomycota</taxon>
        <taxon>Agaricomycotina</taxon>
        <taxon>Agaricomycetes</taxon>
        <taxon>Agaricomycetidae</taxon>
        <taxon>Agaricales</taxon>
        <taxon>Agaricineae</taxon>
        <taxon>Psathyrellaceae</taxon>
        <taxon>Coprinellus</taxon>
    </lineage>
</organism>
<reference evidence="2 3" key="1">
    <citation type="journal article" date="2019" name="Nat. Ecol. Evol.">
        <title>Megaphylogeny resolves global patterns of mushroom evolution.</title>
        <authorList>
            <person name="Varga T."/>
            <person name="Krizsan K."/>
            <person name="Foldi C."/>
            <person name="Dima B."/>
            <person name="Sanchez-Garcia M."/>
            <person name="Sanchez-Ramirez S."/>
            <person name="Szollosi G.J."/>
            <person name="Szarkandi J.G."/>
            <person name="Papp V."/>
            <person name="Albert L."/>
            <person name="Andreopoulos W."/>
            <person name="Angelini C."/>
            <person name="Antonin V."/>
            <person name="Barry K.W."/>
            <person name="Bougher N.L."/>
            <person name="Buchanan P."/>
            <person name="Buyck B."/>
            <person name="Bense V."/>
            <person name="Catcheside P."/>
            <person name="Chovatia M."/>
            <person name="Cooper J."/>
            <person name="Damon W."/>
            <person name="Desjardin D."/>
            <person name="Finy P."/>
            <person name="Geml J."/>
            <person name="Haridas S."/>
            <person name="Hughes K."/>
            <person name="Justo A."/>
            <person name="Karasinski D."/>
            <person name="Kautmanova I."/>
            <person name="Kiss B."/>
            <person name="Kocsube S."/>
            <person name="Kotiranta H."/>
            <person name="LaButti K.M."/>
            <person name="Lechner B.E."/>
            <person name="Liimatainen K."/>
            <person name="Lipzen A."/>
            <person name="Lukacs Z."/>
            <person name="Mihaltcheva S."/>
            <person name="Morgado L.N."/>
            <person name="Niskanen T."/>
            <person name="Noordeloos M.E."/>
            <person name="Ohm R.A."/>
            <person name="Ortiz-Santana B."/>
            <person name="Ovrebo C."/>
            <person name="Racz N."/>
            <person name="Riley R."/>
            <person name="Savchenko A."/>
            <person name="Shiryaev A."/>
            <person name="Soop K."/>
            <person name="Spirin V."/>
            <person name="Szebenyi C."/>
            <person name="Tomsovsky M."/>
            <person name="Tulloss R.E."/>
            <person name="Uehling J."/>
            <person name="Grigoriev I.V."/>
            <person name="Vagvolgyi C."/>
            <person name="Papp T."/>
            <person name="Martin F.M."/>
            <person name="Miettinen O."/>
            <person name="Hibbett D.S."/>
            <person name="Nagy L.G."/>
        </authorList>
    </citation>
    <scope>NUCLEOTIDE SEQUENCE [LARGE SCALE GENOMIC DNA]</scope>
    <source>
        <strain evidence="2 3">FP101781</strain>
    </source>
</reference>
<keyword evidence="3" id="KW-1185">Reference proteome</keyword>
<protein>
    <submittedName>
        <fullName evidence="2">Uncharacterized protein</fullName>
    </submittedName>
</protein>
<feature type="compositionally biased region" description="Low complexity" evidence="1">
    <location>
        <begin position="24"/>
        <end position="39"/>
    </location>
</feature>
<dbReference type="EMBL" id="QPFP01000038">
    <property type="protein sequence ID" value="TEB27658.1"/>
    <property type="molecule type" value="Genomic_DNA"/>
</dbReference>